<dbReference type="EMBL" id="LR746265">
    <property type="protein sequence ID" value="CAA7391728.1"/>
    <property type="molecule type" value="Genomic_DNA"/>
</dbReference>
<name>A0A7I8K3K8_SPIIN</name>
<dbReference type="Gene3D" id="3.40.50.200">
    <property type="entry name" value="Peptidase S8/S53 domain"/>
    <property type="match status" value="1"/>
</dbReference>
<dbReference type="PROSITE" id="PS00138">
    <property type="entry name" value="SUBTILASE_SER"/>
    <property type="match status" value="1"/>
</dbReference>
<keyword evidence="5 7" id="KW-0720">Serine protease</keyword>
<dbReference type="PRINTS" id="PR00723">
    <property type="entry name" value="SUBTILISIN"/>
</dbReference>
<feature type="active site" description="Charge relay system" evidence="6 7">
    <location>
        <position position="210"/>
    </location>
</feature>
<feature type="active site" description="Charge relay system" evidence="6 7">
    <location>
        <position position="146"/>
    </location>
</feature>
<dbReference type="Gene3D" id="2.60.40.2310">
    <property type="match status" value="1"/>
</dbReference>
<feature type="domain" description="Subtilisin-like protease fibronectin type-III" evidence="11">
    <location>
        <begin position="649"/>
        <end position="749"/>
    </location>
</feature>
<dbReference type="InterPro" id="IPR036852">
    <property type="entry name" value="Peptidase_S8/S53_dom_sf"/>
</dbReference>
<dbReference type="Pfam" id="PF05922">
    <property type="entry name" value="Inhibitor_I9"/>
    <property type="match status" value="1"/>
</dbReference>
<dbReference type="Proteomes" id="UP000663760">
    <property type="component" value="Chromosome 2"/>
</dbReference>
<feature type="active site" description="Charge relay system" evidence="6 7">
    <location>
        <position position="537"/>
    </location>
</feature>
<evidence type="ECO:0000256" key="1">
    <source>
        <dbReference type="ARBA" id="ARBA00011073"/>
    </source>
</evidence>
<dbReference type="OrthoDB" id="206201at2759"/>
<evidence type="ECO:0000256" key="7">
    <source>
        <dbReference type="PROSITE-ProRule" id="PRU01240"/>
    </source>
</evidence>
<dbReference type="SUPFAM" id="SSF52743">
    <property type="entry name" value="Subtilisin-like"/>
    <property type="match status" value="1"/>
</dbReference>
<feature type="signal peptide" evidence="8">
    <location>
        <begin position="1"/>
        <end position="30"/>
    </location>
</feature>
<dbReference type="PANTHER" id="PTHR10795">
    <property type="entry name" value="PROPROTEIN CONVERTASE SUBTILISIN/KEXIN"/>
    <property type="match status" value="1"/>
</dbReference>
<dbReference type="InterPro" id="IPR015500">
    <property type="entry name" value="Peptidase_S8_subtilisin-rel"/>
</dbReference>
<feature type="domain" description="Peptidase S8/S53" evidence="9">
    <location>
        <begin position="138"/>
        <end position="588"/>
    </location>
</feature>
<sequence>MNGFVRAVSMRGLAVAVALLLVAAAGIASAAGGERKQKYIVYMGDKLHPSVDAVAAHHSLLADVLGNHDDAKGSIFHSYTRSMNAFAAMLSPEEASKVSELEDVISVFPCKTRRMQTTRSWDYIGLSPEVKRRQAAESDVIIGMIDSGIDPTLESFRDEGFGPPPARWKGTCGPYENFKCNRKIIGAEFFRHSLQLPIGESASPLDMTGHGSHTAAIAAGSLVQRAEFFGLAGGTARGGVPSARIAVYKVCYTDHTCNDEDVLSAFDAAANDGVDIINLSLGGDYGLTLTDALAVGSYHAMKFNILTAAAAGNQGPFHRSIMNFSPWMLTVGASTVDRQLRTDLILGNGERITGVSVNTFETPNHTIPIIRGFDASAELGLELSAMRCMPDSLKPEAVNGKIVHCLVTGGAGTSDEAVREAGGAGMIVQVYTMTDTPEVFLVPTTVVAKDDGKRVASYLKSTKSPVGTIAKSYAINMSNPTVPSFSGRGPNPVYHSILKPDIVAPGVDILSAHPMYVPITGNNDPRRSRFNILSGTSMSTPHAAAVAAYIKSFHPDWSPAAIKSAMMTTAVVMTRESANISDVEYAYGSGMINPVRAVDPGLIYNIGSLDWLSFLCAQTTNQTAIRILSAQDKLVCTDLPKIRPTYDSLNYPSFHFHVEDSSKGKTAVFRRSVTNVGDGAAVYKATIEAPPGVNVTVKPSTIQFIVRRQSKSFKLVVRTTPQGHRPPLIVSGSLTWSDGVHSVRSPIAVHFS</sequence>
<dbReference type="InterPro" id="IPR045051">
    <property type="entry name" value="SBT"/>
</dbReference>
<evidence type="ECO:0000259" key="11">
    <source>
        <dbReference type="Pfam" id="PF17766"/>
    </source>
</evidence>
<dbReference type="AlphaFoldDB" id="A0A7I8K3K8"/>
<keyword evidence="2 7" id="KW-0645">Protease</keyword>
<evidence type="ECO:0000256" key="6">
    <source>
        <dbReference type="PIRSR" id="PIRSR615500-1"/>
    </source>
</evidence>
<organism evidence="12 13">
    <name type="scientific">Spirodela intermedia</name>
    <name type="common">Intermediate duckweed</name>
    <dbReference type="NCBI Taxonomy" id="51605"/>
    <lineage>
        <taxon>Eukaryota</taxon>
        <taxon>Viridiplantae</taxon>
        <taxon>Streptophyta</taxon>
        <taxon>Embryophyta</taxon>
        <taxon>Tracheophyta</taxon>
        <taxon>Spermatophyta</taxon>
        <taxon>Magnoliopsida</taxon>
        <taxon>Liliopsida</taxon>
        <taxon>Araceae</taxon>
        <taxon>Lemnoideae</taxon>
        <taxon>Spirodela</taxon>
    </lineage>
</organism>
<evidence type="ECO:0000313" key="12">
    <source>
        <dbReference type="EMBL" id="CAA7391728.1"/>
    </source>
</evidence>
<reference evidence="12" key="1">
    <citation type="submission" date="2020-02" db="EMBL/GenBank/DDBJ databases">
        <authorList>
            <person name="Scholz U."/>
            <person name="Mascher M."/>
            <person name="Fiebig A."/>
        </authorList>
    </citation>
    <scope>NUCLEOTIDE SEQUENCE</scope>
</reference>
<gene>
    <name evidence="12" type="ORF">SI8410_02002979</name>
</gene>
<accession>A0A7I8K3K8</accession>
<keyword evidence="4 7" id="KW-0378">Hydrolase</keyword>
<dbReference type="GO" id="GO:0004252">
    <property type="term" value="F:serine-type endopeptidase activity"/>
    <property type="evidence" value="ECO:0007669"/>
    <property type="project" value="UniProtKB-UniRule"/>
</dbReference>
<keyword evidence="3 8" id="KW-0732">Signal</keyword>
<keyword evidence="13" id="KW-1185">Reference proteome</keyword>
<dbReference type="GO" id="GO:0006508">
    <property type="term" value="P:proteolysis"/>
    <property type="evidence" value="ECO:0007669"/>
    <property type="project" value="UniProtKB-KW"/>
</dbReference>
<dbReference type="CDD" id="cd04852">
    <property type="entry name" value="Peptidases_S8_3"/>
    <property type="match status" value="1"/>
</dbReference>
<evidence type="ECO:0000256" key="3">
    <source>
        <dbReference type="ARBA" id="ARBA00022729"/>
    </source>
</evidence>
<dbReference type="InterPro" id="IPR041469">
    <property type="entry name" value="Subtilisin-like_FN3"/>
</dbReference>
<evidence type="ECO:0000259" key="9">
    <source>
        <dbReference type="Pfam" id="PF00082"/>
    </source>
</evidence>
<evidence type="ECO:0000256" key="8">
    <source>
        <dbReference type="SAM" id="SignalP"/>
    </source>
</evidence>
<evidence type="ECO:0000259" key="10">
    <source>
        <dbReference type="Pfam" id="PF05922"/>
    </source>
</evidence>
<dbReference type="InterPro" id="IPR023828">
    <property type="entry name" value="Peptidase_S8_Ser-AS"/>
</dbReference>
<dbReference type="InterPro" id="IPR000209">
    <property type="entry name" value="Peptidase_S8/S53_dom"/>
</dbReference>
<comment type="similarity">
    <text evidence="1 7">Belongs to the peptidase S8 family.</text>
</comment>
<protein>
    <submittedName>
        <fullName evidence="12">Uncharacterized protein</fullName>
    </submittedName>
</protein>
<dbReference type="FunFam" id="3.30.70.80:FF:000002">
    <property type="entry name" value="Subtilisin-like protease SBT5.3"/>
    <property type="match status" value="1"/>
</dbReference>
<dbReference type="InterPro" id="IPR034197">
    <property type="entry name" value="Peptidases_S8_3"/>
</dbReference>
<evidence type="ECO:0000256" key="5">
    <source>
        <dbReference type="ARBA" id="ARBA00022825"/>
    </source>
</evidence>
<dbReference type="FunFam" id="3.40.50.200:FF:000006">
    <property type="entry name" value="Subtilisin-like protease SBT1.5"/>
    <property type="match status" value="1"/>
</dbReference>
<feature type="chain" id="PRO_5029623512" evidence="8">
    <location>
        <begin position="31"/>
        <end position="752"/>
    </location>
</feature>
<dbReference type="Pfam" id="PF17766">
    <property type="entry name" value="fn3_6"/>
    <property type="match status" value="1"/>
</dbReference>
<feature type="domain" description="Inhibitor I9" evidence="10">
    <location>
        <begin position="38"/>
        <end position="114"/>
    </location>
</feature>
<dbReference type="InterPro" id="IPR010259">
    <property type="entry name" value="S8pro/Inhibitor_I9"/>
</dbReference>
<dbReference type="Pfam" id="PF00082">
    <property type="entry name" value="Peptidase_S8"/>
    <property type="match status" value="1"/>
</dbReference>
<dbReference type="Gene3D" id="3.50.30.30">
    <property type="match status" value="1"/>
</dbReference>
<dbReference type="InterPro" id="IPR037045">
    <property type="entry name" value="S8pro/Inhibitor_I9_sf"/>
</dbReference>
<proteinExistence type="inferred from homology"/>
<evidence type="ECO:0000313" key="13">
    <source>
        <dbReference type="Proteomes" id="UP000663760"/>
    </source>
</evidence>
<evidence type="ECO:0000256" key="4">
    <source>
        <dbReference type="ARBA" id="ARBA00022801"/>
    </source>
</evidence>
<dbReference type="Gene3D" id="3.30.70.80">
    <property type="entry name" value="Peptidase S8 propeptide/proteinase inhibitor I9"/>
    <property type="match status" value="1"/>
</dbReference>
<evidence type="ECO:0000256" key="2">
    <source>
        <dbReference type="ARBA" id="ARBA00022670"/>
    </source>
</evidence>
<dbReference type="CDD" id="cd02120">
    <property type="entry name" value="PA_subtilisin_like"/>
    <property type="match status" value="1"/>
</dbReference>
<dbReference type="PROSITE" id="PS51892">
    <property type="entry name" value="SUBTILASE"/>
    <property type="match status" value="1"/>
</dbReference>